<dbReference type="PANTHER" id="PTHR45679:SF6">
    <property type="entry name" value="ER DEGRADATION-ENHANCING ALPHA-MANNOSIDASE-LIKE PROTEIN 2"/>
    <property type="match status" value="1"/>
</dbReference>
<dbReference type="PROSITE" id="PS51914">
    <property type="entry name" value="MRH"/>
    <property type="match status" value="1"/>
</dbReference>
<feature type="signal peptide" evidence="10">
    <location>
        <begin position="1"/>
        <end position="20"/>
    </location>
</feature>
<keyword evidence="3 10" id="KW-0732">Signal</keyword>
<reference evidence="12" key="1">
    <citation type="submission" date="2021-02" db="EMBL/GenBank/DDBJ databases">
        <title>First Annotated Genome of the Yellow-green Alga Tribonema minus.</title>
        <authorList>
            <person name="Mahan K.M."/>
        </authorList>
    </citation>
    <scope>NUCLEOTIDE SEQUENCE</scope>
    <source>
        <strain evidence="12">UTEX B ZZ1240</strain>
    </source>
</reference>
<protein>
    <recommendedName>
        <fullName evidence="8">alpha-1,2-Mannosidase</fullName>
        <ecNumber evidence="8">3.2.1.-</ecNumber>
    </recommendedName>
</protein>
<keyword evidence="7" id="KW-0479">Metal-binding</keyword>
<keyword evidence="4" id="KW-0256">Endoplasmic reticulum</keyword>
<evidence type="ECO:0000256" key="2">
    <source>
        <dbReference type="ARBA" id="ARBA00007658"/>
    </source>
</evidence>
<dbReference type="Gene3D" id="3.50.30.30">
    <property type="match status" value="1"/>
</dbReference>
<dbReference type="Gene3D" id="1.50.10.10">
    <property type="match status" value="2"/>
</dbReference>
<dbReference type="InterPro" id="IPR001382">
    <property type="entry name" value="Glyco_hydro_47"/>
</dbReference>
<evidence type="ECO:0000256" key="9">
    <source>
        <dbReference type="SAM" id="MobiDB-lite"/>
    </source>
</evidence>
<feature type="region of interest" description="Disordered" evidence="9">
    <location>
        <begin position="958"/>
        <end position="997"/>
    </location>
</feature>
<keyword evidence="6" id="KW-0325">Glycoprotein</keyword>
<evidence type="ECO:0000259" key="11">
    <source>
        <dbReference type="PROSITE" id="PS51914"/>
    </source>
</evidence>
<feature type="region of interest" description="Disordered" evidence="9">
    <location>
        <begin position="174"/>
        <end position="217"/>
    </location>
</feature>
<keyword evidence="8" id="KW-0326">Glycosidase</keyword>
<dbReference type="PANTHER" id="PTHR45679">
    <property type="entry name" value="ER DEGRADATION-ENHANCING ALPHA-MANNOSIDASE-LIKE PROTEIN 2"/>
    <property type="match status" value="1"/>
</dbReference>
<dbReference type="InterPro" id="IPR012341">
    <property type="entry name" value="6hp_glycosidase-like_sf"/>
</dbReference>
<keyword evidence="8" id="KW-0378">Hydrolase</keyword>
<dbReference type="GO" id="GO:0044322">
    <property type="term" value="C:endoplasmic reticulum quality control compartment"/>
    <property type="evidence" value="ECO:0007669"/>
    <property type="project" value="GOC"/>
</dbReference>
<dbReference type="GO" id="GO:0004571">
    <property type="term" value="F:mannosyl-oligosaccharide 1,2-alpha-mannosidase activity"/>
    <property type="evidence" value="ECO:0007669"/>
    <property type="project" value="InterPro"/>
</dbReference>
<accession>A0A835ZFD6</accession>
<keyword evidence="7" id="KW-0106">Calcium</keyword>
<comment type="subcellular location">
    <subcellularLocation>
        <location evidence="1">Endoplasmic reticulum</location>
    </subcellularLocation>
</comment>
<dbReference type="EMBL" id="JAFCMP010000002">
    <property type="protein sequence ID" value="KAG5192690.1"/>
    <property type="molecule type" value="Genomic_DNA"/>
</dbReference>
<comment type="similarity">
    <text evidence="2 8">Belongs to the glycosyl hydrolase 47 family.</text>
</comment>
<feature type="region of interest" description="Disordered" evidence="9">
    <location>
        <begin position="782"/>
        <end position="818"/>
    </location>
</feature>
<keyword evidence="13" id="KW-1185">Reference proteome</keyword>
<sequence length="1356" mass="147476">MRAVALIACRLLSLFHVAFCEQAEVLDRQLTPLQGRCFTWHRVEHWWTYKWCHRRGTTQYHIDASGESTDFVNLGTFSGSSSVDWSNGIEELVYHFQHGDSCTVPGASGTVWDLMVKQRKTEVRVRCCSVLDAQERHNAQPPRSSTQIDDVNEPDRCSYTVTVCTKHLCPQALPSAATTDSDSDSAASQQHGGVARGGTDLHGQAAAMSRPRAELNQPRAKAVGELGAVLSKRSGSGRRLAGGVKGDKGGGQEAHTEAAPADADLYAMFNLKYEAGAGNVTARVMTRDERLRLRERARAMFTHGYDGYMRYAYPAGELRPLSCSGGEFELCKLPQVTLIDAMDTLAVMGNHTEFRRAVALVSAMGAFDFDVNVSVFETTIRILGGLLSAHLLATDPRLGIYNRTVPLEGTPLSPQQQQQQRCEQHATVTDETDACTGHASEELPAALTHDDLPSCESSEKGQGGLENDPESSEAASGGYVYRGELLRLAMDLGDRLLPAFDTETGIPYGTVNLLEGVPAGEIEEASLAGAGTLTLEMTALSALSGRQEYGQAAHRAVLALHGSYYEYLLKMYELWGEQQYWDMFMVSFTAIQRFLKQGDWFADADPRSGAARRYRMESLMAFWPGVLVSLGDLPGAARSLNTFYKVWRDFGFLPEEFDYLTWQVPGPGSPGMGSQQSAIYALRPELIESTLVMYRATKDHSWLWAGVQFIESIEEHCRTSCGYATVSHVPSKRLSDEMPSYFLAETAKYLFLLFDEDNFIHKDAYVFTTEAHPLHIGAIRAGGFPPSPSAQPPLPLPRRDQQPFAKNEKRPPSGEHNPLQLLQRLGTMLADYMKNRLKPHNADGEYPAMIKPLESFKEVFGEEGVCRGPLGSLLNEWGEGEQEGDVCLLRDLMYQTVYGAAGALTPQVQQELDMIELNFNAYAAMQCPVPPPPLLPPATRYSMDFQDHIAPGVLRFAPLPPAQTSSDSRPAPFEATNDSTPAYGGSGDTPAAVAGDGGDQQQAYLRLALSGYAARVGAQATGHVHPAESTTIYQIVTMELDKSYLLMSTATGHCLRIDKVSTESDFVQQLALGFHPNAPASIFRAHASAATLAQWLVATQASGVVAHENGPIRYCTVAVDPQLPSTYPSTPPQQHFPCSLATFGPQPFSAQLGGHDELGASSAEFGTVGGQLMEALGGSGCPITSWSAAQWLLCRQRSWLNCLNATTTADSSSDRSATRLLALLPPSQLPYSGKVVVASDGSCPWVHKAHTAAALGAAALIVVTAKHGLAVMTGGSRERRGKRIQRKRHVSTAAAGASALTATSPYAVNVHAEGDSITILAEWSFGLFMSRERSEQGDDKPPWQMQLFEVQRREGG</sequence>
<feature type="binding site" evidence="7">
    <location>
        <position position="769"/>
    </location>
    <ligand>
        <name>Ca(2+)</name>
        <dbReference type="ChEBI" id="CHEBI:29108"/>
    </ligand>
</feature>
<keyword evidence="5" id="KW-1015">Disulfide bond</keyword>
<dbReference type="EC" id="3.2.1.-" evidence="8"/>
<dbReference type="InterPro" id="IPR044674">
    <property type="entry name" value="EDEM1/2/3"/>
</dbReference>
<feature type="region of interest" description="Disordered" evidence="9">
    <location>
        <begin position="445"/>
        <end position="476"/>
    </location>
</feature>
<dbReference type="InterPro" id="IPR009011">
    <property type="entry name" value="Man6P_isomerase_rcpt-bd_dom_sf"/>
</dbReference>
<dbReference type="GO" id="GO:0005975">
    <property type="term" value="P:carbohydrate metabolic process"/>
    <property type="evidence" value="ECO:0007669"/>
    <property type="project" value="InterPro"/>
</dbReference>
<evidence type="ECO:0000256" key="5">
    <source>
        <dbReference type="ARBA" id="ARBA00023157"/>
    </source>
</evidence>
<dbReference type="SUPFAM" id="SSF48225">
    <property type="entry name" value="Seven-hairpin glycosidases"/>
    <property type="match status" value="1"/>
</dbReference>
<dbReference type="Proteomes" id="UP000664859">
    <property type="component" value="Unassembled WGS sequence"/>
</dbReference>
<comment type="caution">
    <text evidence="12">The sequence shown here is derived from an EMBL/GenBank/DDBJ whole genome shotgun (WGS) entry which is preliminary data.</text>
</comment>
<name>A0A835ZFD6_9STRA</name>
<evidence type="ECO:0000256" key="10">
    <source>
        <dbReference type="SAM" id="SignalP"/>
    </source>
</evidence>
<dbReference type="Gene3D" id="2.70.130.10">
    <property type="entry name" value="Mannose-6-phosphate receptor binding domain"/>
    <property type="match status" value="1"/>
</dbReference>
<dbReference type="GO" id="GO:1904380">
    <property type="term" value="P:endoplasmic reticulum mannose trimming"/>
    <property type="evidence" value="ECO:0007669"/>
    <property type="project" value="InterPro"/>
</dbReference>
<evidence type="ECO:0000256" key="7">
    <source>
        <dbReference type="PIRSR" id="PIRSR601382-2"/>
    </source>
</evidence>
<dbReference type="InterPro" id="IPR044865">
    <property type="entry name" value="MRH_dom"/>
</dbReference>
<feature type="chain" id="PRO_5032733490" description="alpha-1,2-Mannosidase" evidence="10">
    <location>
        <begin position="21"/>
        <end position="1356"/>
    </location>
</feature>
<dbReference type="Pfam" id="PF02225">
    <property type="entry name" value="PA"/>
    <property type="match status" value="1"/>
</dbReference>
<gene>
    <name evidence="12" type="ORF">JKP88DRAFT_261708</name>
</gene>
<dbReference type="SUPFAM" id="SSF52025">
    <property type="entry name" value="PA domain"/>
    <property type="match status" value="1"/>
</dbReference>
<evidence type="ECO:0000256" key="3">
    <source>
        <dbReference type="ARBA" id="ARBA00022729"/>
    </source>
</evidence>
<evidence type="ECO:0000313" key="13">
    <source>
        <dbReference type="Proteomes" id="UP000664859"/>
    </source>
</evidence>
<feature type="compositionally biased region" description="Basic and acidic residues" evidence="9">
    <location>
        <begin position="797"/>
        <end position="813"/>
    </location>
</feature>
<feature type="region of interest" description="Disordered" evidence="9">
    <location>
        <begin position="409"/>
        <end position="433"/>
    </location>
</feature>
<evidence type="ECO:0000256" key="6">
    <source>
        <dbReference type="ARBA" id="ARBA00023180"/>
    </source>
</evidence>
<dbReference type="InterPro" id="IPR046450">
    <property type="entry name" value="PA_dom_sf"/>
</dbReference>
<comment type="cofactor">
    <cofactor evidence="7">
        <name>Ca(2+)</name>
        <dbReference type="ChEBI" id="CHEBI:29108"/>
    </cofactor>
</comment>
<dbReference type="GO" id="GO:0005509">
    <property type="term" value="F:calcium ion binding"/>
    <property type="evidence" value="ECO:0007669"/>
    <property type="project" value="InterPro"/>
</dbReference>
<feature type="compositionally biased region" description="Pro residues" evidence="9">
    <location>
        <begin position="785"/>
        <end position="796"/>
    </location>
</feature>
<dbReference type="PRINTS" id="PR00747">
    <property type="entry name" value="GLYHDRLASE47"/>
</dbReference>
<dbReference type="InterPro" id="IPR003137">
    <property type="entry name" value="PA_domain"/>
</dbReference>
<organism evidence="12 13">
    <name type="scientific">Tribonema minus</name>
    <dbReference type="NCBI Taxonomy" id="303371"/>
    <lineage>
        <taxon>Eukaryota</taxon>
        <taxon>Sar</taxon>
        <taxon>Stramenopiles</taxon>
        <taxon>Ochrophyta</taxon>
        <taxon>PX clade</taxon>
        <taxon>Xanthophyceae</taxon>
        <taxon>Tribonematales</taxon>
        <taxon>Tribonemataceae</taxon>
        <taxon>Tribonema</taxon>
    </lineage>
</organism>
<feature type="region of interest" description="Disordered" evidence="9">
    <location>
        <begin position="234"/>
        <end position="255"/>
    </location>
</feature>
<evidence type="ECO:0000256" key="1">
    <source>
        <dbReference type="ARBA" id="ARBA00004240"/>
    </source>
</evidence>
<feature type="domain" description="MRH" evidence="11">
    <location>
        <begin position="26"/>
        <end position="171"/>
    </location>
</feature>
<evidence type="ECO:0000256" key="8">
    <source>
        <dbReference type="RuleBase" id="RU361193"/>
    </source>
</evidence>
<evidence type="ECO:0000256" key="4">
    <source>
        <dbReference type="ARBA" id="ARBA00022824"/>
    </source>
</evidence>
<dbReference type="GO" id="GO:0016020">
    <property type="term" value="C:membrane"/>
    <property type="evidence" value="ECO:0007669"/>
    <property type="project" value="InterPro"/>
</dbReference>
<feature type="compositionally biased region" description="Basic and acidic residues" evidence="9">
    <location>
        <begin position="245"/>
        <end position="255"/>
    </location>
</feature>
<feature type="compositionally biased region" description="Low complexity" evidence="9">
    <location>
        <begin position="175"/>
        <end position="188"/>
    </location>
</feature>
<dbReference type="Pfam" id="PF01532">
    <property type="entry name" value="Glyco_hydro_47"/>
    <property type="match status" value="1"/>
</dbReference>
<dbReference type="InterPro" id="IPR036026">
    <property type="entry name" value="Seven-hairpin_glycosidases"/>
</dbReference>
<evidence type="ECO:0000313" key="12">
    <source>
        <dbReference type="EMBL" id="KAG5192690.1"/>
    </source>
</evidence>
<proteinExistence type="inferred from homology"/>
<dbReference type="OrthoDB" id="8118055at2759"/>